<sequence length="118" mass="13334">MDVKSAFLNGIVHEKLHVEQAKRFIDVDRPDHVTKDEDGKSIDIRSSRSLSGSLVYLTASRPDISHSIGVCARYQADPKKNHLNLLKRKLKYIQVTFNHGLLYTFDTNSSLVGYCDAD</sequence>
<gene>
    <name evidence="1" type="ORF">LIER_31567</name>
</gene>
<dbReference type="PANTHER" id="PTHR11439">
    <property type="entry name" value="GAG-POL-RELATED RETROTRANSPOSON"/>
    <property type="match status" value="1"/>
</dbReference>
<reference evidence="1 2" key="1">
    <citation type="submission" date="2024-01" db="EMBL/GenBank/DDBJ databases">
        <title>The complete chloroplast genome sequence of Lithospermum erythrorhizon: insights into the phylogenetic relationship among Boraginaceae species and the maternal lineages of purple gromwells.</title>
        <authorList>
            <person name="Okada T."/>
            <person name="Watanabe K."/>
        </authorList>
    </citation>
    <scope>NUCLEOTIDE SEQUENCE [LARGE SCALE GENOMIC DNA]</scope>
</reference>
<dbReference type="EMBL" id="BAABME010011780">
    <property type="protein sequence ID" value="GAA0184279.1"/>
    <property type="molecule type" value="Genomic_DNA"/>
</dbReference>
<proteinExistence type="predicted"/>
<protein>
    <submittedName>
        <fullName evidence="1">Uncharacterized protein</fullName>
    </submittedName>
</protein>
<evidence type="ECO:0000313" key="2">
    <source>
        <dbReference type="Proteomes" id="UP001454036"/>
    </source>
</evidence>
<keyword evidence="2" id="KW-1185">Reference proteome</keyword>
<dbReference type="AlphaFoldDB" id="A0AAV3RUZ9"/>
<name>A0AAV3RUZ9_LITER</name>
<evidence type="ECO:0000313" key="1">
    <source>
        <dbReference type="EMBL" id="GAA0184279.1"/>
    </source>
</evidence>
<organism evidence="1 2">
    <name type="scientific">Lithospermum erythrorhizon</name>
    <name type="common">Purple gromwell</name>
    <name type="synonym">Lithospermum officinale var. erythrorhizon</name>
    <dbReference type="NCBI Taxonomy" id="34254"/>
    <lineage>
        <taxon>Eukaryota</taxon>
        <taxon>Viridiplantae</taxon>
        <taxon>Streptophyta</taxon>
        <taxon>Embryophyta</taxon>
        <taxon>Tracheophyta</taxon>
        <taxon>Spermatophyta</taxon>
        <taxon>Magnoliopsida</taxon>
        <taxon>eudicotyledons</taxon>
        <taxon>Gunneridae</taxon>
        <taxon>Pentapetalae</taxon>
        <taxon>asterids</taxon>
        <taxon>lamiids</taxon>
        <taxon>Boraginales</taxon>
        <taxon>Boraginaceae</taxon>
        <taxon>Boraginoideae</taxon>
        <taxon>Lithospermeae</taxon>
        <taxon>Lithospermum</taxon>
    </lineage>
</organism>
<dbReference type="PANTHER" id="PTHR11439:SF486">
    <property type="entry name" value="RLK (RECEPTOR-LIKE KINASE) PROTEIN, PUTATIVE-RELATED"/>
    <property type="match status" value="1"/>
</dbReference>
<accession>A0AAV3RUZ9</accession>
<dbReference type="Proteomes" id="UP001454036">
    <property type="component" value="Unassembled WGS sequence"/>
</dbReference>
<comment type="caution">
    <text evidence="1">The sequence shown here is derived from an EMBL/GenBank/DDBJ whole genome shotgun (WGS) entry which is preliminary data.</text>
</comment>